<gene>
    <name evidence="2" type="ORF">EX895_005970</name>
</gene>
<dbReference type="KEGG" id="sgra:EX895_005970"/>
<sequence>MASPSVDPTYGTSAAADGPSSIAFADTSSRTRPVHVGRERVTPVQLDQFFGNKLVDTRHPNVWKLPDQTIVASSSWFDESYLTFAGFGPGSSKPIWKDGFKVIKSNAEIEAIWQNRWRLFRARVTAYKVTFEEPGQGPAGEVLIRFFTNDIRHPDFDVPENSIAVFQSGGGGRALAFLGLYHCPKTMFDKMYALPTTQPFKVLVSNENRGIILVPQPRTA</sequence>
<dbReference type="AlphaFoldDB" id="A0A4U7KL36"/>
<accession>A0A4U7KL36</accession>
<evidence type="ECO:0000313" key="3">
    <source>
        <dbReference type="Proteomes" id="UP000306050"/>
    </source>
</evidence>
<dbReference type="GeneID" id="40728865"/>
<comment type="caution">
    <text evidence="2">The sequence shown here is derived from an EMBL/GenBank/DDBJ whole genome shotgun (WGS) entry which is preliminary data.</text>
</comment>
<evidence type="ECO:0000256" key="1">
    <source>
        <dbReference type="SAM" id="MobiDB-lite"/>
    </source>
</evidence>
<keyword evidence="3" id="KW-1185">Reference proteome</keyword>
<feature type="region of interest" description="Disordered" evidence="1">
    <location>
        <begin position="1"/>
        <end position="34"/>
    </location>
</feature>
<reference evidence="2 3" key="1">
    <citation type="submission" date="2019-05" db="EMBL/GenBank/DDBJ databases">
        <title>Sporisorium graminicola CBS 10092 draft sequencing and annotation.</title>
        <authorList>
            <person name="Solano-Gonzalez S."/>
            <person name="Caddick M.X."/>
            <person name="Darby A."/>
        </authorList>
    </citation>
    <scope>NUCLEOTIDE SEQUENCE [LARGE SCALE GENOMIC DNA]</scope>
    <source>
        <strain evidence="2 3">CBS 10092</strain>
    </source>
</reference>
<evidence type="ECO:0000313" key="2">
    <source>
        <dbReference type="EMBL" id="TKY84890.1"/>
    </source>
</evidence>
<organism evidence="2 3">
    <name type="scientific">Sporisorium graminicola</name>
    <dbReference type="NCBI Taxonomy" id="280036"/>
    <lineage>
        <taxon>Eukaryota</taxon>
        <taxon>Fungi</taxon>
        <taxon>Dikarya</taxon>
        <taxon>Basidiomycota</taxon>
        <taxon>Ustilaginomycotina</taxon>
        <taxon>Ustilaginomycetes</taxon>
        <taxon>Ustilaginales</taxon>
        <taxon>Ustilaginaceae</taxon>
        <taxon>Sporisorium</taxon>
    </lineage>
</organism>
<dbReference type="Proteomes" id="UP000306050">
    <property type="component" value="Chromosome SGRAM_8"/>
</dbReference>
<protein>
    <submittedName>
        <fullName evidence="2">Uncharacterized protein</fullName>
    </submittedName>
</protein>
<name>A0A4U7KL36_9BASI</name>
<dbReference type="EMBL" id="SRRM01000021">
    <property type="protein sequence ID" value="TKY84890.1"/>
    <property type="molecule type" value="Genomic_DNA"/>
</dbReference>
<proteinExistence type="predicted"/>
<dbReference type="RefSeq" id="XP_029736875.1">
    <property type="nucleotide sequence ID" value="XM_029886562.1"/>
</dbReference>